<feature type="compositionally biased region" description="Low complexity" evidence="1">
    <location>
        <begin position="619"/>
        <end position="632"/>
    </location>
</feature>
<organism evidence="5 6">
    <name type="scientific">Protomyces lactucae-debilis</name>
    <dbReference type="NCBI Taxonomy" id="2754530"/>
    <lineage>
        <taxon>Eukaryota</taxon>
        <taxon>Fungi</taxon>
        <taxon>Dikarya</taxon>
        <taxon>Ascomycota</taxon>
        <taxon>Taphrinomycotina</taxon>
        <taxon>Taphrinomycetes</taxon>
        <taxon>Taphrinales</taxon>
        <taxon>Protomycetaceae</taxon>
        <taxon>Protomyces</taxon>
    </lineage>
</organism>
<keyword evidence="2" id="KW-0812">Transmembrane</keyword>
<dbReference type="RefSeq" id="XP_040725661.1">
    <property type="nucleotide sequence ID" value="XM_040870493.1"/>
</dbReference>
<evidence type="ECO:0000259" key="4">
    <source>
        <dbReference type="SMART" id="SM00736"/>
    </source>
</evidence>
<gene>
    <name evidence="5" type="ORF">BCR37DRAFT_386962</name>
</gene>
<feature type="transmembrane region" description="Helical" evidence="2">
    <location>
        <begin position="485"/>
        <end position="509"/>
    </location>
</feature>
<accession>A0A1Y2FGL1</accession>
<feature type="compositionally biased region" description="Polar residues" evidence="1">
    <location>
        <begin position="887"/>
        <end position="898"/>
    </location>
</feature>
<dbReference type="GO" id="GO:0016020">
    <property type="term" value="C:membrane"/>
    <property type="evidence" value="ECO:0007669"/>
    <property type="project" value="InterPro"/>
</dbReference>
<dbReference type="OMA" id="NTHHELA"/>
<evidence type="ECO:0000256" key="1">
    <source>
        <dbReference type="SAM" id="MobiDB-lite"/>
    </source>
</evidence>
<dbReference type="GeneID" id="63787092"/>
<dbReference type="SMART" id="SM00736">
    <property type="entry name" value="CADG"/>
    <property type="match status" value="2"/>
</dbReference>
<dbReference type="EMBL" id="MCFI01000008">
    <property type="protein sequence ID" value="ORY83080.1"/>
    <property type="molecule type" value="Genomic_DNA"/>
</dbReference>
<dbReference type="Gene3D" id="2.60.40.10">
    <property type="entry name" value="Immunoglobulins"/>
    <property type="match status" value="4"/>
</dbReference>
<proteinExistence type="predicted"/>
<dbReference type="SUPFAM" id="SSF49313">
    <property type="entry name" value="Cadherin-like"/>
    <property type="match status" value="4"/>
</dbReference>
<dbReference type="GO" id="GO:0005509">
    <property type="term" value="F:calcium ion binding"/>
    <property type="evidence" value="ECO:0007669"/>
    <property type="project" value="InterPro"/>
</dbReference>
<feature type="domain" description="Dystroglycan-type cadherin-like" evidence="4">
    <location>
        <begin position="121"/>
        <end position="232"/>
    </location>
</feature>
<dbReference type="Proteomes" id="UP000193685">
    <property type="component" value="Unassembled WGS sequence"/>
</dbReference>
<keyword evidence="6" id="KW-1185">Reference proteome</keyword>
<keyword evidence="2" id="KW-0472">Membrane</keyword>
<dbReference type="OrthoDB" id="41532at2759"/>
<feature type="compositionally biased region" description="Polar residues" evidence="1">
    <location>
        <begin position="516"/>
        <end position="526"/>
    </location>
</feature>
<feature type="region of interest" description="Disordered" evidence="1">
    <location>
        <begin position="752"/>
        <end position="778"/>
    </location>
</feature>
<dbReference type="InterPro" id="IPR006644">
    <property type="entry name" value="Cadg"/>
</dbReference>
<keyword evidence="2" id="KW-1133">Transmembrane helix</keyword>
<feature type="domain" description="Dystroglycan-type cadherin-like" evidence="4">
    <location>
        <begin position="19"/>
        <end position="114"/>
    </location>
</feature>
<feature type="region of interest" description="Disordered" evidence="1">
    <location>
        <begin position="857"/>
        <end position="927"/>
    </location>
</feature>
<evidence type="ECO:0000313" key="5">
    <source>
        <dbReference type="EMBL" id="ORY83080.1"/>
    </source>
</evidence>
<evidence type="ECO:0000256" key="2">
    <source>
        <dbReference type="SAM" id="Phobius"/>
    </source>
</evidence>
<reference evidence="5 6" key="1">
    <citation type="submission" date="2016-07" db="EMBL/GenBank/DDBJ databases">
        <title>Pervasive Adenine N6-methylation of Active Genes in Fungi.</title>
        <authorList>
            <consortium name="DOE Joint Genome Institute"/>
            <person name="Mondo S.J."/>
            <person name="Dannebaum R.O."/>
            <person name="Kuo R.C."/>
            <person name="Labutti K."/>
            <person name="Haridas S."/>
            <person name="Kuo A."/>
            <person name="Salamov A."/>
            <person name="Ahrendt S.R."/>
            <person name="Lipzen A."/>
            <person name="Sullivan W."/>
            <person name="Andreopoulos W.B."/>
            <person name="Clum A."/>
            <person name="Lindquist E."/>
            <person name="Daum C."/>
            <person name="Ramamoorthy G.K."/>
            <person name="Gryganskyi A."/>
            <person name="Culley D."/>
            <person name="Magnuson J.K."/>
            <person name="James T.Y."/>
            <person name="O'Malley M.A."/>
            <person name="Stajich J.E."/>
            <person name="Spatafora J.W."/>
            <person name="Visel A."/>
            <person name="Grigoriev I.V."/>
        </authorList>
    </citation>
    <scope>NUCLEOTIDE SEQUENCE [LARGE SCALE GENOMIC DNA]</scope>
    <source>
        <strain evidence="5 6">12-1054</strain>
    </source>
</reference>
<feature type="signal peptide" evidence="3">
    <location>
        <begin position="1"/>
        <end position="16"/>
    </location>
</feature>
<feature type="chain" id="PRO_5010984290" description="Dystroglycan-type cadherin-like domain-containing protein" evidence="3">
    <location>
        <begin position="17"/>
        <end position="927"/>
    </location>
</feature>
<dbReference type="Pfam" id="PF05345">
    <property type="entry name" value="He_PIG"/>
    <property type="match status" value="3"/>
</dbReference>
<comment type="caution">
    <text evidence="5">The sequence shown here is derived from an EMBL/GenBank/DDBJ whole genome shotgun (WGS) entry which is preliminary data.</text>
</comment>
<keyword evidence="3" id="KW-0732">Signal</keyword>
<name>A0A1Y2FGL1_PROLT</name>
<feature type="region of interest" description="Disordered" evidence="1">
    <location>
        <begin position="584"/>
        <end position="659"/>
    </location>
</feature>
<feature type="compositionally biased region" description="Basic and acidic residues" evidence="1">
    <location>
        <begin position="529"/>
        <end position="543"/>
    </location>
</feature>
<dbReference type="AlphaFoldDB" id="A0A1Y2FGL1"/>
<dbReference type="STRING" id="56484.A0A1Y2FGL1"/>
<evidence type="ECO:0000313" key="6">
    <source>
        <dbReference type="Proteomes" id="UP000193685"/>
    </source>
</evidence>
<dbReference type="InterPro" id="IPR013783">
    <property type="entry name" value="Ig-like_fold"/>
</dbReference>
<feature type="region of interest" description="Disordered" evidence="1">
    <location>
        <begin position="427"/>
        <end position="460"/>
    </location>
</feature>
<feature type="compositionally biased region" description="Polar residues" evidence="1">
    <location>
        <begin position="633"/>
        <end position="659"/>
    </location>
</feature>
<dbReference type="InterPro" id="IPR015919">
    <property type="entry name" value="Cadherin-like_sf"/>
</dbReference>
<evidence type="ECO:0000256" key="3">
    <source>
        <dbReference type="SAM" id="SignalP"/>
    </source>
</evidence>
<feature type="compositionally biased region" description="Polar residues" evidence="1">
    <location>
        <begin position="605"/>
        <end position="618"/>
    </location>
</feature>
<protein>
    <recommendedName>
        <fullName evidence="4">Dystroglycan-type cadherin-like domain-containing protein</fullName>
    </recommendedName>
</protein>
<sequence>MQLLLLLATWLSTVCATPTLGYPINSQVPPVARVGKAFSYVFPANTFGNYRPDVVFQITGQPAWLNIDAATRTLYGTPATGDIGAPKFNLVAADSTGSAIDTVVLIVSALPGPYIALPLSTQLRTMGRVDGRGGLVLEPNQQFKIAFASGTFAEAGGNVSAYYGTSDNHTPLPSWISFDPSTIAFSGKTPPVLSAIAPPQYFEFVLVGTDFPGFAGISATFNIVVGAHSLSFDTPMYTQNATFSSPFSFKIPTGSLKLDGVAAAAANISSITANTTGTWLSFDPQTLTLSGTPGATSESLTIAITANDVFGSVAVTAVRVVVSSTSVSIFSGSLPTSINATGGSFFSYTFDSSVVPTAASLTVTVSGATWLMYNPENRTLYGQVPASLLTKRQATTVNVNIEAALNGETATRDIGINVVSGNIVASSSTPVTSSATASAPSTLSRSTTTASRTTSSSSAAVSARASNSAAAATGSSNSSKLGGGAIAGIVIGVLAALALGLMLFWCCCLRKRRGRNGSQRSASPSDISRPMEKTEDWPMRNADDPAQYDAPRQLGTFDIFKSTSDGRLSGYVAEINTHHELAPPLAHELPPLPDSPSLAPVASAYASSEPRSTSGTYTASRSSAAPSSAAASGRNNQRALSDITTSTNVPSRNPRTGSILKNTLGRLSVFGSENTPNRDSTNTLDTVATDELFSVRLVGDTSQASSQSYPMAPPLARTALPRRMLTSATANSGQTIGSYTSSEGDYIQRFGSNQESLSSGQRSQQNMAAGRQDSSQAQPWRVLQHGNSYGSFNSYATTDSNLSDEFSFDDSLHVAAGNASQVFNTSGQEEAERDARAVLSPSQRVLAVRPDSNGQLLDAPFSPQWGNGGTPILGAEVTRRPTLTERVLSSSKNASLQLQDPRKRPMSSDVESSNDLSGETSGEIAFI</sequence>
<feature type="compositionally biased region" description="Polar residues" evidence="1">
    <location>
        <begin position="909"/>
        <end position="920"/>
    </location>
</feature>
<feature type="region of interest" description="Disordered" evidence="1">
    <location>
        <begin position="515"/>
        <end position="550"/>
    </location>
</feature>
<feature type="compositionally biased region" description="Low complexity" evidence="1">
    <location>
        <begin position="584"/>
        <end position="604"/>
    </location>
</feature>